<dbReference type="PANTHER" id="PTHR33866">
    <property type="entry name" value="S-ADENOSYLMETHIONINE DECARBOXYLASE PROENZYME"/>
    <property type="match status" value="1"/>
</dbReference>
<dbReference type="HAMAP" id="MF_00464">
    <property type="entry name" value="AdoMetDC_1"/>
    <property type="match status" value="1"/>
</dbReference>
<dbReference type="GO" id="GO:0008295">
    <property type="term" value="P:spermidine biosynthetic process"/>
    <property type="evidence" value="ECO:0007669"/>
    <property type="project" value="InterPro"/>
</dbReference>
<keyword evidence="2" id="KW-0210">Decarboxylase</keyword>
<organism evidence="9 10">
    <name type="scientific">Synechococcus phage S-WAM1</name>
    <dbReference type="NCBI Taxonomy" id="1815521"/>
    <lineage>
        <taxon>Viruses</taxon>
        <taxon>Duplodnaviria</taxon>
        <taxon>Heunggongvirae</taxon>
        <taxon>Uroviricota</taxon>
        <taxon>Caudoviricetes</taxon>
        <taxon>Pantevenvirales</taxon>
        <taxon>Kyanoviridae</taxon>
        <taxon>Sokavirus</taxon>
        <taxon>Sokavirus swam1</taxon>
    </lineage>
</organism>
<evidence type="ECO:0000256" key="3">
    <source>
        <dbReference type="ARBA" id="ARBA00022813"/>
    </source>
</evidence>
<keyword evidence="7" id="KW-0704">Schiff base</keyword>
<dbReference type="PANTHER" id="PTHR33866:SF2">
    <property type="entry name" value="S-ADENOSYLMETHIONINE DECARBOXYLASE PROENZYME"/>
    <property type="match status" value="1"/>
</dbReference>
<dbReference type="Pfam" id="PF02675">
    <property type="entry name" value="AdoMet_dc"/>
    <property type="match status" value="1"/>
</dbReference>
<comment type="cofactor">
    <cofactor evidence="1">
        <name>pyruvate</name>
        <dbReference type="ChEBI" id="CHEBI:15361"/>
    </cofactor>
</comment>
<dbReference type="GO" id="GO:0004014">
    <property type="term" value="F:adenosylmethionine decarboxylase activity"/>
    <property type="evidence" value="ECO:0007669"/>
    <property type="project" value="UniProtKB-EC"/>
</dbReference>
<dbReference type="Gene3D" id="3.60.90.10">
    <property type="entry name" value="S-adenosylmethionine decarboxylase"/>
    <property type="match status" value="1"/>
</dbReference>
<protein>
    <submittedName>
        <fullName evidence="9">S-adenosylmethionine decarboxylase proenzyme</fullName>
        <ecNumber evidence="9">4.1.1.50</ecNumber>
    </submittedName>
</protein>
<keyword evidence="6 9" id="KW-0456">Lyase</keyword>
<dbReference type="InterPro" id="IPR016067">
    <property type="entry name" value="S-AdoMet_deCO2ase_core"/>
</dbReference>
<evidence type="ECO:0000313" key="9">
    <source>
        <dbReference type="EMBL" id="AOV61606.1"/>
    </source>
</evidence>
<sequence length="111" mass="12439">MKHIVFTLRQCDSALLDDESYIRNMLVTAAQCANSTLLGIQSHKFDPQGVTAIAMLAESHISIHTWPENGEAVCDAFTCGDHTDPHEAFSFMRKALLSKRWCYQTIKRPVG</sequence>
<dbReference type="EC" id="4.1.1.50" evidence="9"/>
<evidence type="ECO:0000256" key="1">
    <source>
        <dbReference type="ARBA" id="ARBA00001928"/>
    </source>
</evidence>
<evidence type="ECO:0000256" key="4">
    <source>
        <dbReference type="ARBA" id="ARBA00023115"/>
    </source>
</evidence>
<dbReference type="GeneID" id="30310086"/>
<dbReference type="KEGG" id="vg:30310086"/>
<dbReference type="Proteomes" id="UP000204364">
    <property type="component" value="Segment"/>
</dbReference>
<keyword evidence="4" id="KW-0620">Polyamine biosynthesis</keyword>
<dbReference type="InterPro" id="IPR003826">
    <property type="entry name" value="AdoMetDC_fam_prok"/>
</dbReference>
<proteinExistence type="inferred from homology"/>
<dbReference type="SUPFAM" id="SSF56276">
    <property type="entry name" value="S-adenosylmethionine decarboxylase"/>
    <property type="match status" value="1"/>
</dbReference>
<reference evidence="9 10" key="1">
    <citation type="journal article" date="2016" name="Virology">
        <title>The genomic content and context of auxiliary metabolic genes in marine cyanomyoviruses.</title>
        <authorList>
            <person name="Crummett L.T."/>
            <person name="Puxty R.J."/>
            <person name="Weihe C."/>
            <person name="Marston M.F."/>
            <person name="Martiny J.B."/>
        </authorList>
    </citation>
    <scope>NUCLEOTIDE SEQUENCE [LARGE SCALE GENOMIC DNA]</scope>
    <source>
        <strain evidence="9">0810PA09</strain>
    </source>
</reference>
<gene>
    <name evidence="9" type="ORF">P090810_133</name>
</gene>
<dbReference type="InterPro" id="IPR017716">
    <property type="entry name" value="S-AdoMet_deCOase_pro-enz"/>
</dbReference>
<dbReference type="RefSeq" id="YP_009325122.1">
    <property type="nucleotide sequence ID" value="NC_031944.1"/>
</dbReference>
<keyword evidence="8" id="KW-0670">Pyruvate</keyword>
<evidence type="ECO:0000256" key="2">
    <source>
        <dbReference type="ARBA" id="ARBA00022793"/>
    </source>
</evidence>
<evidence type="ECO:0000256" key="7">
    <source>
        <dbReference type="ARBA" id="ARBA00023270"/>
    </source>
</evidence>
<accession>A0A1D8KSH4</accession>
<keyword evidence="5" id="KW-0865">Zymogen</keyword>
<evidence type="ECO:0000256" key="6">
    <source>
        <dbReference type="ARBA" id="ARBA00023239"/>
    </source>
</evidence>
<keyword evidence="3" id="KW-0068">Autocatalytic cleavage</keyword>
<name>A0A1D8KSH4_9CAUD</name>
<evidence type="ECO:0000313" key="10">
    <source>
        <dbReference type="Proteomes" id="UP000204364"/>
    </source>
</evidence>
<evidence type="ECO:0000256" key="5">
    <source>
        <dbReference type="ARBA" id="ARBA00023145"/>
    </source>
</evidence>
<dbReference type="EMBL" id="KU686210">
    <property type="protein sequence ID" value="AOV61606.1"/>
    <property type="molecule type" value="Genomic_DNA"/>
</dbReference>
<dbReference type="NCBIfam" id="TIGR03330">
    <property type="entry name" value="SAM_DCase_Bsu"/>
    <property type="match status" value="1"/>
</dbReference>
<keyword evidence="10" id="KW-1185">Reference proteome</keyword>
<evidence type="ECO:0000256" key="8">
    <source>
        <dbReference type="ARBA" id="ARBA00023317"/>
    </source>
</evidence>
<dbReference type="OrthoDB" id="16785at10239"/>